<dbReference type="AlphaFoldDB" id="A0ABD0MTI9"/>
<keyword evidence="3" id="KW-1185">Reference proteome</keyword>
<gene>
    <name evidence="2" type="ORF">M9458_052175</name>
</gene>
<feature type="compositionally biased region" description="Basic and acidic residues" evidence="1">
    <location>
        <begin position="22"/>
        <end position="57"/>
    </location>
</feature>
<dbReference type="EMBL" id="JAMKFB020000189">
    <property type="protein sequence ID" value="KAL0152452.1"/>
    <property type="molecule type" value="Genomic_DNA"/>
</dbReference>
<accession>A0ABD0MTI9</accession>
<organism evidence="2 3">
    <name type="scientific">Cirrhinus mrigala</name>
    <name type="common">Mrigala</name>
    <dbReference type="NCBI Taxonomy" id="683832"/>
    <lineage>
        <taxon>Eukaryota</taxon>
        <taxon>Metazoa</taxon>
        <taxon>Chordata</taxon>
        <taxon>Craniata</taxon>
        <taxon>Vertebrata</taxon>
        <taxon>Euteleostomi</taxon>
        <taxon>Actinopterygii</taxon>
        <taxon>Neopterygii</taxon>
        <taxon>Teleostei</taxon>
        <taxon>Ostariophysi</taxon>
        <taxon>Cypriniformes</taxon>
        <taxon>Cyprinidae</taxon>
        <taxon>Labeoninae</taxon>
        <taxon>Labeonini</taxon>
        <taxon>Cirrhinus</taxon>
    </lineage>
</organism>
<proteinExistence type="predicted"/>
<evidence type="ECO:0000313" key="3">
    <source>
        <dbReference type="Proteomes" id="UP001529510"/>
    </source>
</evidence>
<evidence type="ECO:0000313" key="2">
    <source>
        <dbReference type="EMBL" id="KAL0152452.1"/>
    </source>
</evidence>
<name>A0ABD0MTI9_CIRMR</name>
<feature type="non-terminal residue" evidence="2">
    <location>
        <position position="1"/>
    </location>
</feature>
<evidence type="ECO:0000256" key="1">
    <source>
        <dbReference type="SAM" id="MobiDB-lite"/>
    </source>
</evidence>
<reference evidence="2 3" key="1">
    <citation type="submission" date="2024-05" db="EMBL/GenBank/DDBJ databases">
        <title>Genome sequencing and assembly of Indian major carp, Cirrhinus mrigala (Hamilton, 1822).</title>
        <authorList>
            <person name="Mohindra V."/>
            <person name="Chowdhury L.M."/>
            <person name="Lal K."/>
            <person name="Jena J.K."/>
        </authorList>
    </citation>
    <scope>NUCLEOTIDE SEQUENCE [LARGE SCALE GENOMIC DNA]</scope>
    <source>
        <strain evidence="2">CM1030</strain>
        <tissue evidence="2">Blood</tissue>
    </source>
</reference>
<dbReference type="Proteomes" id="UP001529510">
    <property type="component" value="Unassembled WGS sequence"/>
</dbReference>
<sequence>VAVASSSSVMPEPVRPKKRKRDLCDLMREMEEREAEREREAADREERRWREMEEKED</sequence>
<protein>
    <submittedName>
        <fullName evidence="2">Uncharacterized protein</fullName>
    </submittedName>
</protein>
<feature type="region of interest" description="Disordered" evidence="1">
    <location>
        <begin position="1"/>
        <end position="57"/>
    </location>
</feature>
<comment type="caution">
    <text evidence="2">The sequence shown here is derived from an EMBL/GenBank/DDBJ whole genome shotgun (WGS) entry which is preliminary data.</text>
</comment>